<name>A0AAN9HD03_9TELE</name>
<evidence type="ECO:0000313" key="3">
    <source>
        <dbReference type="Proteomes" id="UP001364617"/>
    </source>
</evidence>
<feature type="compositionally biased region" description="Polar residues" evidence="1">
    <location>
        <begin position="60"/>
        <end position="72"/>
    </location>
</feature>
<proteinExistence type="predicted"/>
<reference evidence="2 3" key="1">
    <citation type="submission" date="2024-02" db="EMBL/GenBank/DDBJ databases">
        <title>Chromosome-level genome assembly of the Eurasian Minnow (Phoxinus phoxinus).</title>
        <authorList>
            <person name="Oriowo T.O."/>
            <person name="Martin S."/>
            <person name="Stange M."/>
            <person name="Chrysostomakis Y."/>
            <person name="Brown T."/>
            <person name="Winkler S."/>
            <person name="Kukowka S."/>
            <person name="Myers E.W."/>
            <person name="Bohne A."/>
        </authorList>
    </citation>
    <scope>NUCLEOTIDE SEQUENCE [LARGE SCALE GENOMIC DNA]</scope>
    <source>
        <strain evidence="2">ZFMK-TIS-60720</strain>
        <tissue evidence="2">Whole Organism</tissue>
    </source>
</reference>
<feature type="region of interest" description="Disordered" evidence="1">
    <location>
        <begin position="19"/>
        <end position="72"/>
    </location>
</feature>
<dbReference type="Proteomes" id="UP001364617">
    <property type="component" value="Unassembled WGS sequence"/>
</dbReference>
<gene>
    <name evidence="2" type="ORF">R3I93_005224</name>
</gene>
<comment type="caution">
    <text evidence="2">The sequence shown here is derived from an EMBL/GenBank/DDBJ whole genome shotgun (WGS) entry which is preliminary data.</text>
</comment>
<evidence type="ECO:0000256" key="1">
    <source>
        <dbReference type="SAM" id="MobiDB-lite"/>
    </source>
</evidence>
<keyword evidence="3" id="KW-1185">Reference proteome</keyword>
<dbReference type="AlphaFoldDB" id="A0AAN9HD03"/>
<organism evidence="2 3">
    <name type="scientific">Phoxinus phoxinus</name>
    <name type="common">Eurasian minnow</name>
    <dbReference type="NCBI Taxonomy" id="58324"/>
    <lineage>
        <taxon>Eukaryota</taxon>
        <taxon>Metazoa</taxon>
        <taxon>Chordata</taxon>
        <taxon>Craniata</taxon>
        <taxon>Vertebrata</taxon>
        <taxon>Euteleostomi</taxon>
        <taxon>Actinopterygii</taxon>
        <taxon>Neopterygii</taxon>
        <taxon>Teleostei</taxon>
        <taxon>Ostariophysi</taxon>
        <taxon>Cypriniformes</taxon>
        <taxon>Leuciscidae</taxon>
        <taxon>Phoxininae</taxon>
        <taxon>Phoxinus</taxon>
    </lineage>
</organism>
<accession>A0AAN9HD03</accession>
<dbReference type="EMBL" id="JAYKXH010000005">
    <property type="protein sequence ID" value="KAK7169162.1"/>
    <property type="molecule type" value="Genomic_DNA"/>
</dbReference>
<protein>
    <submittedName>
        <fullName evidence="2">Uncharacterized protein</fullName>
    </submittedName>
</protein>
<evidence type="ECO:0000313" key="2">
    <source>
        <dbReference type="EMBL" id="KAK7169162.1"/>
    </source>
</evidence>
<sequence length="72" mass="7584">MTSDKSVYVVRKIRASLKEGEQTEQPALTPCSLAKRKKESNASDRALMAAPESEGAVRSSAPTGTAIQTCGS</sequence>